<dbReference type="Proteomes" id="UP000799750">
    <property type="component" value="Unassembled WGS sequence"/>
</dbReference>
<dbReference type="OrthoDB" id="1577640at2759"/>
<feature type="domain" description="Nephrocystin 3-like N-terminal" evidence="2">
    <location>
        <begin position="192"/>
        <end position="362"/>
    </location>
</feature>
<dbReference type="PANTHER" id="PTHR10039">
    <property type="entry name" value="AMELOGENIN"/>
    <property type="match status" value="1"/>
</dbReference>
<evidence type="ECO:0000313" key="3">
    <source>
        <dbReference type="EMBL" id="KAF2502171.1"/>
    </source>
</evidence>
<reference evidence="3" key="1">
    <citation type="journal article" date="2020" name="Stud. Mycol.">
        <title>101 Dothideomycetes genomes: a test case for predicting lifestyles and emergence of pathogens.</title>
        <authorList>
            <person name="Haridas S."/>
            <person name="Albert R."/>
            <person name="Binder M."/>
            <person name="Bloem J."/>
            <person name="Labutti K."/>
            <person name="Salamov A."/>
            <person name="Andreopoulos B."/>
            <person name="Baker S."/>
            <person name="Barry K."/>
            <person name="Bills G."/>
            <person name="Bluhm B."/>
            <person name="Cannon C."/>
            <person name="Castanera R."/>
            <person name="Culley D."/>
            <person name="Daum C."/>
            <person name="Ezra D."/>
            <person name="Gonzalez J."/>
            <person name="Henrissat B."/>
            <person name="Kuo A."/>
            <person name="Liang C."/>
            <person name="Lipzen A."/>
            <person name="Lutzoni F."/>
            <person name="Magnuson J."/>
            <person name="Mondo S."/>
            <person name="Nolan M."/>
            <person name="Ohm R."/>
            <person name="Pangilinan J."/>
            <person name="Park H.-J."/>
            <person name="Ramirez L."/>
            <person name="Alfaro M."/>
            <person name="Sun H."/>
            <person name="Tritt A."/>
            <person name="Yoshinaga Y."/>
            <person name="Zwiers L.-H."/>
            <person name="Turgeon B."/>
            <person name="Goodwin S."/>
            <person name="Spatafora J."/>
            <person name="Crous P."/>
            <person name="Grigoriev I."/>
        </authorList>
    </citation>
    <scope>NUCLEOTIDE SEQUENCE</scope>
    <source>
        <strain evidence="3">CBS 269.34</strain>
    </source>
</reference>
<dbReference type="AlphaFoldDB" id="A0A6A6RC96"/>
<proteinExistence type="predicted"/>
<evidence type="ECO:0000256" key="1">
    <source>
        <dbReference type="ARBA" id="ARBA00022737"/>
    </source>
</evidence>
<evidence type="ECO:0000259" key="2">
    <source>
        <dbReference type="Pfam" id="PF24883"/>
    </source>
</evidence>
<protein>
    <recommendedName>
        <fullName evidence="2">Nephrocystin 3-like N-terminal domain-containing protein</fullName>
    </recommendedName>
</protein>
<organism evidence="3 4">
    <name type="scientific">Lophium mytilinum</name>
    <dbReference type="NCBI Taxonomy" id="390894"/>
    <lineage>
        <taxon>Eukaryota</taxon>
        <taxon>Fungi</taxon>
        <taxon>Dikarya</taxon>
        <taxon>Ascomycota</taxon>
        <taxon>Pezizomycotina</taxon>
        <taxon>Dothideomycetes</taxon>
        <taxon>Pleosporomycetidae</taxon>
        <taxon>Mytilinidiales</taxon>
        <taxon>Mytilinidiaceae</taxon>
        <taxon>Lophium</taxon>
    </lineage>
</organism>
<dbReference type="InterPro" id="IPR027417">
    <property type="entry name" value="P-loop_NTPase"/>
</dbReference>
<name>A0A6A6RC96_9PEZI</name>
<dbReference type="EMBL" id="MU004181">
    <property type="protein sequence ID" value="KAF2502171.1"/>
    <property type="molecule type" value="Genomic_DNA"/>
</dbReference>
<dbReference type="Pfam" id="PF24883">
    <property type="entry name" value="NPHP3_N"/>
    <property type="match status" value="1"/>
</dbReference>
<evidence type="ECO:0000313" key="4">
    <source>
        <dbReference type="Proteomes" id="UP000799750"/>
    </source>
</evidence>
<sequence length="520" mass="58838">MDPLSVIVSVAALAELALKLTNQCHEYLTDVNNADEDVRRLCEEVELVRDIIEKIVSLAESVGSDRLPEIGKVLKKTGAAQRIKEELEQVGKTLQKRCERQRSKYRGTKKVLSNLAWPIEKKEVEKAIGRIEKDSKILHRALDVDQASLSEDTNRKVTQEKERAYFEKIINWLPSVDTSSDHNIARTRHQAGTGEWLFELGEYLAWKKAPGRVLWLNGKTGCGKTVLSSTIIERIKEEHSKNSAVATAYFYFNFADTEKRHAINYVSSLIQQLVVQSRAIPTTLEKLYQDCNHGTSKPSLRQVVEMLKYCATSEIAGATDIFVITDSLDECPQGEVRNEVLGVVKEMSNWQKSKTRFLFTSRPETDIQKAFCISSIPTSVSVSIEPSRISGDIEDYISAEITKDERLYDWPEETVAKMKSALAKGSNGMFRWVHCQLVELRKCISSSELDATLVDLPKTLGATYSRILKNIDLKHIELARRALMWIMFQPAWNARALADAIVVEPTKNQRSASRKDFGKR</sequence>
<dbReference type="PANTHER" id="PTHR10039:SF16">
    <property type="entry name" value="GPI INOSITOL-DEACYLASE"/>
    <property type="match status" value="1"/>
</dbReference>
<dbReference type="InterPro" id="IPR056884">
    <property type="entry name" value="NPHP3-like_N"/>
</dbReference>
<accession>A0A6A6RC96</accession>
<dbReference type="Gene3D" id="3.40.50.300">
    <property type="entry name" value="P-loop containing nucleotide triphosphate hydrolases"/>
    <property type="match status" value="1"/>
</dbReference>
<keyword evidence="1" id="KW-0677">Repeat</keyword>
<gene>
    <name evidence="3" type="ORF">BU16DRAFT_554244</name>
</gene>
<dbReference type="SUPFAM" id="SSF52540">
    <property type="entry name" value="P-loop containing nucleoside triphosphate hydrolases"/>
    <property type="match status" value="1"/>
</dbReference>
<keyword evidence="4" id="KW-1185">Reference proteome</keyword>